<dbReference type="Gene3D" id="1.10.540.10">
    <property type="entry name" value="Acyl-CoA dehydrogenase/oxidase, N-terminal domain"/>
    <property type="match status" value="1"/>
</dbReference>
<name>A0AAV2IRT7_LYMST</name>
<evidence type="ECO:0000313" key="19">
    <source>
        <dbReference type="Proteomes" id="UP001497497"/>
    </source>
</evidence>
<evidence type="ECO:0000256" key="9">
    <source>
        <dbReference type="ARBA" id="ARBA00044204"/>
    </source>
</evidence>
<dbReference type="FunFam" id="1.10.540.10:FF:000002">
    <property type="entry name" value="Acyl-CoA dehydrogenase FadE19"/>
    <property type="match status" value="1"/>
</dbReference>
<dbReference type="InterPro" id="IPR036250">
    <property type="entry name" value="AcylCo_DH-like_C"/>
</dbReference>
<dbReference type="CDD" id="cd01158">
    <property type="entry name" value="SCAD_SBCAD"/>
    <property type="match status" value="1"/>
</dbReference>
<comment type="catalytic activity">
    <reaction evidence="13">
        <text>butanoyl-CoA + oxidized [electron-transfer flavoprotein] + H(+) = (2E)-butenoyl-CoA + reduced [electron-transfer flavoprotein]</text>
        <dbReference type="Rhea" id="RHEA:24004"/>
        <dbReference type="Rhea" id="RHEA-COMP:10685"/>
        <dbReference type="Rhea" id="RHEA-COMP:10686"/>
        <dbReference type="ChEBI" id="CHEBI:15378"/>
        <dbReference type="ChEBI" id="CHEBI:57332"/>
        <dbReference type="ChEBI" id="CHEBI:57371"/>
        <dbReference type="ChEBI" id="CHEBI:57692"/>
        <dbReference type="ChEBI" id="CHEBI:58307"/>
        <dbReference type="EC" id="1.3.8.1"/>
    </reaction>
    <physiologicalReaction direction="left-to-right" evidence="13">
        <dbReference type="Rhea" id="RHEA:24005"/>
    </physiologicalReaction>
</comment>
<evidence type="ECO:0000256" key="13">
    <source>
        <dbReference type="ARBA" id="ARBA00050758"/>
    </source>
</evidence>
<evidence type="ECO:0000256" key="5">
    <source>
        <dbReference type="ARBA" id="ARBA00022630"/>
    </source>
</evidence>
<dbReference type="InterPro" id="IPR009100">
    <property type="entry name" value="AcylCoA_DH/oxidase_NM_dom_sf"/>
</dbReference>
<comment type="caution">
    <text evidence="18">The sequence shown here is derived from an EMBL/GenBank/DDBJ whole genome shotgun (WGS) entry which is preliminary data.</text>
</comment>
<evidence type="ECO:0000256" key="2">
    <source>
        <dbReference type="ARBA" id="ARBA00005198"/>
    </source>
</evidence>
<comment type="catalytic activity">
    <reaction evidence="11">
        <text>pentanoyl-CoA + oxidized [electron-transfer flavoprotein] + H(+) = (2E)-pentenoyl-CoA + reduced [electron-transfer flavoprotein]</text>
        <dbReference type="Rhea" id="RHEA:43456"/>
        <dbReference type="Rhea" id="RHEA-COMP:10685"/>
        <dbReference type="Rhea" id="RHEA-COMP:10686"/>
        <dbReference type="ChEBI" id="CHEBI:15378"/>
        <dbReference type="ChEBI" id="CHEBI:57389"/>
        <dbReference type="ChEBI" id="CHEBI:57692"/>
        <dbReference type="ChEBI" id="CHEBI:58307"/>
        <dbReference type="ChEBI" id="CHEBI:86160"/>
    </reaction>
    <physiologicalReaction direction="left-to-right" evidence="11">
        <dbReference type="Rhea" id="RHEA:43457"/>
    </physiologicalReaction>
</comment>
<dbReference type="GO" id="GO:0033539">
    <property type="term" value="P:fatty acid beta-oxidation using acyl-CoA dehydrogenase"/>
    <property type="evidence" value="ECO:0007669"/>
    <property type="project" value="TreeGrafter"/>
</dbReference>
<organism evidence="18 19">
    <name type="scientific">Lymnaea stagnalis</name>
    <name type="common">Great pond snail</name>
    <name type="synonym">Helix stagnalis</name>
    <dbReference type="NCBI Taxonomy" id="6523"/>
    <lineage>
        <taxon>Eukaryota</taxon>
        <taxon>Metazoa</taxon>
        <taxon>Spiralia</taxon>
        <taxon>Lophotrochozoa</taxon>
        <taxon>Mollusca</taxon>
        <taxon>Gastropoda</taxon>
        <taxon>Heterobranchia</taxon>
        <taxon>Euthyneura</taxon>
        <taxon>Panpulmonata</taxon>
        <taxon>Hygrophila</taxon>
        <taxon>Lymnaeoidea</taxon>
        <taxon>Lymnaeidae</taxon>
        <taxon>Lymnaea</taxon>
    </lineage>
</organism>
<evidence type="ECO:0000256" key="6">
    <source>
        <dbReference type="ARBA" id="ARBA00022827"/>
    </source>
</evidence>
<evidence type="ECO:0000256" key="11">
    <source>
        <dbReference type="ARBA" id="ARBA00048499"/>
    </source>
</evidence>
<sequence length="433" mass="47004">MGSTAKLFLYTQSCLRGLRVREIGNCLSSQCQRYYDEKLTLQNRRGVCSVPIDLPETHVLLRKTCRDFAENELMPIAGLLDKEHRFPQEQIKKLGNLGLLSVDVPEAEGGTGLDYLAYAIAIEEISRGCASTGVILSVNNSLYLGPIQKYATAKQKEHFLKPFLHGDKIGCFALSEPGNGSDAGAASTTAQLHSGTWVLNGTKAWITNGYEASATVVFATTDKKLKHKGISAFLVPKPSAGLSLGKKEDKLGIKASSTCNLIFEDCSIPEENILGKPGMGFKIAMQTLDAGRIGIAAQGLGIAQASLDCAVDYAMKRHSFGMPIGKLQTIQMKIADMEVRLESARLLTWKAAMLKDAGRNFTKEAAMAKLAASETATFNAHSAIQILGGMGYVSDMPAERHYRDARITEIYEGTSEIQRIVIATNTFKERGLN</sequence>
<dbReference type="GO" id="GO:0046359">
    <property type="term" value="P:butyrate catabolic process"/>
    <property type="evidence" value="ECO:0007669"/>
    <property type="project" value="TreeGrafter"/>
</dbReference>
<dbReference type="FunFam" id="1.20.140.10:FF:000004">
    <property type="entry name" value="Acyl-CoA dehydrogenase FadE25"/>
    <property type="match status" value="1"/>
</dbReference>
<dbReference type="InterPro" id="IPR046373">
    <property type="entry name" value="Acyl-CoA_Oxase/DH_mid-dom_sf"/>
</dbReference>
<dbReference type="PROSITE" id="PS00073">
    <property type="entry name" value="ACYL_COA_DH_2"/>
    <property type="match status" value="1"/>
</dbReference>
<feature type="domain" description="Acyl-CoA dehydrogenase/oxidase C-terminal" evidence="15">
    <location>
        <begin position="278"/>
        <end position="425"/>
    </location>
</feature>
<gene>
    <name evidence="18" type="ORF">GSLYS_00021016001</name>
</gene>
<dbReference type="InterPro" id="IPR009075">
    <property type="entry name" value="AcylCo_DH/oxidase_C"/>
</dbReference>
<dbReference type="PROSITE" id="PS00072">
    <property type="entry name" value="ACYL_COA_DH_1"/>
    <property type="match status" value="1"/>
</dbReference>
<dbReference type="Pfam" id="PF00441">
    <property type="entry name" value="Acyl-CoA_dh_1"/>
    <property type="match status" value="1"/>
</dbReference>
<evidence type="ECO:0000256" key="8">
    <source>
        <dbReference type="ARBA" id="ARBA00031895"/>
    </source>
</evidence>
<dbReference type="PANTHER" id="PTHR43884">
    <property type="entry name" value="ACYL-COA DEHYDROGENASE"/>
    <property type="match status" value="1"/>
</dbReference>
<keyword evidence="19" id="KW-1185">Reference proteome</keyword>
<evidence type="ECO:0000256" key="14">
    <source>
        <dbReference type="RuleBase" id="RU362125"/>
    </source>
</evidence>
<comment type="catalytic activity">
    <reaction evidence="12">
        <text>hexanoyl-CoA + oxidized [electron-transfer flavoprotein] + H(+) = (2E)-hexenoyl-CoA + reduced [electron-transfer flavoprotein]</text>
        <dbReference type="Rhea" id="RHEA:43464"/>
        <dbReference type="Rhea" id="RHEA-COMP:10685"/>
        <dbReference type="Rhea" id="RHEA-COMP:10686"/>
        <dbReference type="ChEBI" id="CHEBI:15378"/>
        <dbReference type="ChEBI" id="CHEBI:57692"/>
        <dbReference type="ChEBI" id="CHEBI:58307"/>
        <dbReference type="ChEBI" id="CHEBI:62077"/>
        <dbReference type="ChEBI" id="CHEBI:62620"/>
    </reaction>
    <physiologicalReaction direction="left-to-right" evidence="12">
        <dbReference type="Rhea" id="RHEA:43465"/>
    </physiologicalReaction>
</comment>
<evidence type="ECO:0000256" key="7">
    <source>
        <dbReference type="ARBA" id="ARBA00023002"/>
    </source>
</evidence>
<protein>
    <recommendedName>
        <fullName evidence="9">Short-chain specific acyl-CoA dehydrogenase, mitochondrial</fullName>
        <ecNumber evidence="4">1.3.8.1</ecNumber>
    </recommendedName>
    <alternativeName>
        <fullName evidence="8">Butyryl-CoA dehydrogenase</fullName>
    </alternativeName>
</protein>
<dbReference type="GO" id="GO:0050660">
    <property type="term" value="F:flavin adenine dinucleotide binding"/>
    <property type="evidence" value="ECO:0007669"/>
    <property type="project" value="InterPro"/>
</dbReference>
<dbReference type="AlphaFoldDB" id="A0AAV2IRT7"/>
<dbReference type="GO" id="GO:0005739">
    <property type="term" value="C:mitochondrion"/>
    <property type="evidence" value="ECO:0007669"/>
    <property type="project" value="TreeGrafter"/>
</dbReference>
<dbReference type="EMBL" id="CAXITT010001045">
    <property type="protein sequence ID" value="CAL1547699.1"/>
    <property type="molecule type" value="Genomic_DNA"/>
</dbReference>
<dbReference type="InterPro" id="IPR013786">
    <property type="entry name" value="AcylCoA_DH/ox_N"/>
</dbReference>
<evidence type="ECO:0000256" key="3">
    <source>
        <dbReference type="ARBA" id="ARBA00009347"/>
    </source>
</evidence>
<dbReference type="Proteomes" id="UP001497497">
    <property type="component" value="Unassembled WGS sequence"/>
</dbReference>
<evidence type="ECO:0000256" key="1">
    <source>
        <dbReference type="ARBA" id="ARBA00001974"/>
    </source>
</evidence>
<keyword evidence="7 14" id="KW-0560">Oxidoreductase</keyword>
<dbReference type="Gene3D" id="1.20.140.10">
    <property type="entry name" value="Butyryl-CoA Dehydrogenase, subunit A, domain 3"/>
    <property type="match status" value="1"/>
</dbReference>
<reference evidence="18 19" key="1">
    <citation type="submission" date="2024-04" db="EMBL/GenBank/DDBJ databases">
        <authorList>
            <consortium name="Genoscope - CEA"/>
            <person name="William W."/>
        </authorList>
    </citation>
    <scope>NUCLEOTIDE SEQUENCE [LARGE SCALE GENOMIC DNA]</scope>
</reference>
<dbReference type="InterPro" id="IPR006089">
    <property type="entry name" value="Acyl-CoA_DH_CS"/>
</dbReference>
<comment type="function">
    <text evidence="10">Short-chain specific acyl-CoA dehydrogenase is one of the acyl-CoA dehydrogenases that catalyze the first step of mitochondrial fatty acid beta-oxidation, an aerobic process breaking down fatty acids into acetyl-CoA and allowing the production of energy from fats. The first step of fatty acid beta-oxidation consists in the removal of one hydrogen from C-2 and C-3 of the straight-chain fatty acyl-CoA thioester, resulting in the formation of trans-2-enoyl-CoA. Among the different mitochondrial acyl-CoA dehydrogenases, short-chain specific acyl-CoA dehydrogenase acts specifically on acyl-CoAs with saturated 4 to 6 carbons long primary chains.</text>
</comment>
<keyword evidence="6 14" id="KW-0274">FAD</keyword>
<dbReference type="EC" id="1.3.8.1" evidence="4"/>
<dbReference type="PANTHER" id="PTHR43884:SF12">
    <property type="entry name" value="ISOVALERYL-COA DEHYDROGENASE, MITOCHONDRIAL-RELATED"/>
    <property type="match status" value="1"/>
</dbReference>
<evidence type="ECO:0000259" key="17">
    <source>
        <dbReference type="Pfam" id="PF02771"/>
    </source>
</evidence>
<dbReference type="GO" id="GO:0016937">
    <property type="term" value="F:short-chain fatty acyl-CoA dehydrogenase activity"/>
    <property type="evidence" value="ECO:0007669"/>
    <property type="project" value="UniProtKB-EC"/>
</dbReference>
<comment type="similarity">
    <text evidence="3 14">Belongs to the acyl-CoA dehydrogenase family.</text>
</comment>
<keyword evidence="5 14" id="KW-0285">Flavoprotein</keyword>
<dbReference type="FunFam" id="2.40.110.10:FF:000001">
    <property type="entry name" value="Acyl-CoA dehydrogenase, mitochondrial"/>
    <property type="match status" value="1"/>
</dbReference>
<evidence type="ECO:0000259" key="16">
    <source>
        <dbReference type="Pfam" id="PF02770"/>
    </source>
</evidence>
<evidence type="ECO:0000313" key="18">
    <source>
        <dbReference type="EMBL" id="CAL1547699.1"/>
    </source>
</evidence>
<dbReference type="Pfam" id="PF02770">
    <property type="entry name" value="Acyl-CoA_dh_M"/>
    <property type="match status" value="1"/>
</dbReference>
<feature type="domain" description="Acyl-CoA oxidase/dehydrogenase middle" evidence="16">
    <location>
        <begin position="171"/>
        <end position="266"/>
    </location>
</feature>
<comment type="cofactor">
    <cofactor evidence="1 14">
        <name>FAD</name>
        <dbReference type="ChEBI" id="CHEBI:57692"/>
    </cofactor>
</comment>
<accession>A0AAV2IRT7</accession>
<dbReference type="Gene3D" id="2.40.110.10">
    <property type="entry name" value="Butyryl-CoA Dehydrogenase, subunit A, domain 2"/>
    <property type="match status" value="1"/>
</dbReference>
<evidence type="ECO:0000256" key="12">
    <source>
        <dbReference type="ARBA" id="ARBA00049192"/>
    </source>
</evidence>
<proteinExistence type="inferred from homology"/>
<dbReference type="Pfam" id="PF02771">
    <property type="entry name" value="Acyl-CoA_dh_N"/>
    <property type="match status" value="1"/>
</dbReference>
<dbReference type="SUPFAM" id="SSF56645">
    <property type="entry name" value="Acyl-CoA dehydrogenase NM domain-like"/>
    <property type="match status" value="1"/>
</dbReference>
<evidence type="ECO:0000259" key="15">
    <source>
        <dbReference type="Pfam" id="PF00441"/>
    </source>
</evidence>
<dbReference type="SUPFAM" id="SSF47203">
    <property type="entry name" value="Acyl-CoA dehydrogenase C-terminal domain-like"/>
    <property type="match status" value="1"/>
</dbReference>
<dbReference type="InterPro" id="IPR006091">
    <property type="entry name" value="Acyl-CoA_Oxase/DH_mid-dom"/>
</dbReference>
<feature type="domain" description="Acyl-CoA dehydrogenase/oxidase N-terminal" evidence="17">
    <location>
        <begin position="56"/>
        <end position="167"/>
    </location>
</feature>
<evidence type="ECO:0000256" key="4">
    <source>
        <dbReference type="ARBA" id="ARBA00012046"/>
    </source>
</evidence>
<evidence type="ECO:0000256" key="10">
    <source>
        <dbReference type="ARBA" id="ARBA00045387"/>
    </source>
</evidence>
<comment type="pathway">
    <text evidence="2">Lipid metabolism; mitochondrial fatty acid beta-oxidation.</text>
</comment>
<dbReference type="InterPro" id="IPR037069">
    <property type="entry name" value="AcylCoA_DH/ox_N_sf"/>
</dbReference>